<dbReference type="STRING" id="40571.SAMN05660733_06782"/>
<feature type="region of interest" description="Disordered" evidence="1">
    <location>
        <begin position="334"/>
        <end position="365"/>
    </location>
</feature>
<name>A0A1W2FL72_9PSEU</name>
<feature type="compositionally biased region" description="Pro residues" evidence="1">
    <location>
        <begin position="61"/>
        <end position="70"/>
    </location>
</feature>
<reference evidence="3" key="1">
    <citation type="submission" date="2017-04" db="EMBL/GenBank/DDBJ databases">
        <authorList>
            <person name="Varghese N."/>
            <person name="Submissions S."/>
        </authorList>
    </citation>
    <scope>NUCLEOTIDE SEQUENCE [LARGE SCALE GENOMIC DNA]</scope>
    <source>
        <strain evidence="3">DSM 44073</strain>
    </source>
</reference>
<feature type="compositionally biased region" description="Basic residues" evidence="1">
    <location>
        <begin position="162"/>
        <end position="175"/>
    </location>
</feature>
<accession>A0A1W2FL72</accession>
<dbReference type="Proteomes" id="UP000192840">
    <property type="component" value="Unassembled WGS sequence"/>
</dbReference>
<gene>
    <name evidence="2" type="ORF">SAMN05660733_06782</name>
</gene>
<dbReference type="AlphaFoldDB" id="A0A1W2FL72"/>
<keyword evidence="3" id="KW-1185">Reference proteome</keyword>
<feature type="compositionally biased region" description="Polar residues" evidence="1">
    <location>
        <begin position="76"/>
        <end position="86"/>
    </location>
</feature>
<dbReference type="EMBL" id="FWYC01000017">
    <property type="protein sequence ID" value="SMD22358.1"/>
    <property type="molecule type" value="Genomic_DNA"/>
</dbReference>
<feature type="non-terminal residue" evidence="2">
    <location>
        <position position="1"/>
    </location>
</feature>
<evidence type="ECO:0000256" key="1">
    <source>
        <dbReference type="SAM" id="MobiDB-lite"/>
    </source>
</evidence>
<sequence>PPDQIAGGLGAAPPGEARNRKLAARKATTRPVAARKGDHPPGRVVPRKATTHNSQRSAQRPNPPPSPPGLPRRNPDQINPRIQSIRRTGHRLNGNRPPPIRIGLRRINLNPRKRRISPHLDPTTLRNQRVMDQPVPRGLAPAERSVQPNPAQPPPTPEVVRRPLHRNGRPRRHHPLSVQRQNSGSGQRQSARIGRSIPSPRIRMRTNTERRSNVPDVLDPMRNSQPVFVQRIGHRDAQSSRPPRLRFDGRNQRHQRPGVLQHGPGTTSHKPVDSVSTRGLGDLELLHNPVQHPRRTGGPVGPRHEHGPGAHRGFLVGAECLHVRNAVHLERPQPRAYSRDHGGGTLVRDPQHEAEAYGASGRICP</sequence>
<feature type="compositionally biased region" description="Polar residues" evidence="1">
    <location>
        <begin position="264"/>
        <end position="274"/>
    </location>
</feature>
<feature type="compositionally biased region" description="Low complexity" evidence="1">
    <location>
        <begin position="101"/>
        <end position="110"/>
    </location>
</feature>
<proteinExistence type="predicted"/>
<feature type="compositionally biased region" description="Low complexity" evidence="1">
    <location>
        <begin position="177"/>
        <end position="201"/>
    </location>
</feature>
<organism evidence="2 3">
    <name type="scientific">Lentzea albidocapillata</name>
    <dbReference type="NCBI Taxonomy" id="40571"/>
    <lineage>
        <taxon>Bacteria</taxon>
        <taxon>Bacillati</taxon>
        <taxon>Actinomycetota</taxon>
        <taxon>Actinomycetes</taxon>
        <taxon>Pseudonocardiales</taxon>
        <taxon>Pseudonocardiaceae</taxon>
        <taxon>Lentzea</taxon>
    </lineage>
</organism>
<protein>
    <submittedName>
        <fullName evidence="2">Uncharacterized protein</fullName>
    </submittedName>
</protein>
<evidence type="ECO:0000313" key="3">
    <source>
        <dbReference type="Proteomes" id="UP000192840"/>
    </source>
</evidence>
<feature type="region of interest" description="Disordered" evidence="1">
    <location>
        <begin position="1"/>
        <end position="274"/>
    </location>
</feature>
<evidence type="ECO:0000313" key="2">
    <source>
        <dbReference type="EMBL" id="SMD22358.1"/>
    </source>
</evidence>